<feature type="domain" description="SLH" evidence="2">
    <location>
        <begin position="173"/>
        <end position="236"/>
    </location>
</feature>
<feature type="chain" id="PRO_5021245958" description="SLH domain-containing protein" evidence="1">
    <location>
        <begin position="27"/>
        <end position="904"/>
    </location>
</feature>
<evidence type="ECO:0000313" key="3">
    <source>
        <dbReference type="EMBL" id="TFE90592.1"/>
    </source>
</evidence>
<dbReference type="InterPro" id="IPR001119">
    <property type="entry name" value="SLH_dom"/>
</dbReference>
<dbReference type="EMBL" id="MYFO01000004">
    <property type="protein sequence ID" value="TFE90592.1"/>
    <property type="molecule type" value="Genomic_DNA"/>
</dbReference>
<feature type="signal peptide" evidence="1">
    <location>
        <begin position="1"/>
        <end position="26"/>
    </location>
</feature>
<comment type="caution">
    <text evidence="3">The sequence shown here is derived from an EMBL/GenBank/DDBJ whole genome shotgun (WGS) entry which is preliminary data.</text>
</comment>
<evidence type="ECO:0000313" key="4">
    <source>
        <dbReference type="Proteomes" id="UP000298246"/>
    </source>
</evidence>
<feature type="domain" description="SLH" evidence="2">
    <location>
        <begin position="33"/>
        <end position="96"/>
    </location>
</feature>
<gene>
    <name evidence="3" type="ORF">B5M42_04815</name>
</gene>
<keyword evidence="1" id="KW-0732">Signal</keyword>
<proteinExistence type="predicted"/>
<dbReference type="PROSITE" id="PS51272">
    <property type="entry name" value="SLH"/>
    <property type="match status" value="3"/>
</dbReference>
<evidence type="ECO:0000259" key="2">
    <source>
        <dbReference type="PROSITE" id="PS51272"/>
    </source>
</evidence>
<accession>A0A4Y8Q940</accession>
<keyword evidence="4" id="KW-1185">Reference proteome</keyword>
<feature type="domain" description="SLH" evidence="2">
    <location>
        <begin position="98"/>
        <end position="170"/>
    </location>
</feature>
<name>A0A4Y8Q940_9BACL</name>
<organism evidence="3 4">
    <name type="scientific">Paenibacillus athensensis</name>
    <dbReference type="NCBI Taxonomy" id="1967502"/>
    <lineage>
        <taxon>Bacteria</taxon>
        <taxon>Bacillati</taxon>
        <taxon>Bacillota</taxon>
        <taxon>Bacilli</taxon>
        <taxon>Bacillales</taxon>
        <taxon>Paenibacillaceae</taxon>
        <taxon>Paenibacillus</taxon>
    </lineage>
</organism>
<dbReference type="AlphaFoldDB" id="A0A4Y8Q940"/>
<reference evidence="3 4" key="1">
    <citation type="submission" date="2017-03" db="EMBL/GenBank/DDBJ databases">
        <title>Isolation of Levoglucosan Utilizing Bacteria.</title>
        <authorList>
            <person name="Arya A.S."/>
        </authorList>
    </citation>
    <scope>NUCLEOTIDE SEQUENCE [LARGE SCALE GENOMIC DNA]</scope>
    <source>
        <strain evidence="3 4">MEC069</strain>
    </source>
</reference>
<evidence type="ECO:0000256" key="1">
    <source>
        <dbReference type="SAM" id="SignalP"/>
    </source>
</evidence>
<dbReference type="RefSeq" id="WP_134750295.1">
    <property type="nucleotide sequence ID" value="NZ_MYFO02000008.1"/>
</dbReference>
<protein>
    <recommendedName>
        <fullName evidence="2">SLH domain-containing protein</fullName>
    </recommendedName>
</protein>
<sequence>MKKLTIANVLLSSLLAASLAGAPVLAAETAGQPKLTFPDIQSNYWGLKHISKLALEGIIQGYEDGSYRAENSVSQQEVLVMAIRMMGLEDAAQSMTATTVFPDFLMVDDYARNYVALAREKGLISYEEEKARAQNDTSKTKWGQRKATREWVAEIVIRAIGQQSLANTLGSQPTSFTDNNTISYSALGYVNAAVSLNVVNGFEDGTFQPMGFVTRAQMAAFLSRSQNNLAALPQHAVRGYLTGMTSSSISIMDKDGNASTYSLSPKAVFYGNKNDNPITPAAIQETYEVQIVQVDNTAYYVEVLDDTLQMDVYEGSVVKVNLSDMTVTLYRNDDYEKHVITPDVTITDKDGRGLSLSSIVPNSIVELRRSKLAQSEAITSIVVKQMPVNKSSEGIIQSINKDTNQMTLLETATSQSETFPISGQIVTTLADNSLVEFSSLHVGDTVAYDIVNSEVNKIVVKKQADVGLTVNGTLTGVSADKSYMTISKAGGTALASYFLNDNAQVAIEGLANASIYDLENGDEVTLEILNNKVNKITVTSRSIVNSYLSKIISYDPVTKYLTVQDTYGKPQAYELSDTGTTIMYMGSKVPFNNFASLFTVGKRVDMKVTKDKVLSIELSSELQGVITQLNLQTSDLTVKTDSGQSLTFKLSFTPVVEVANKPKSTITDLKIGDKVTALLNYDQSSIIKIVTSSTVVYKTLLVSPNTKSITVSDSANVNYSFSLDGVTLLNDSLATAGISDILPDDYIKLSFKGYTILNAQIVTPLRGKVTAIDTASSSLTVQGFNGSVQVVGLGASYSIKQNGGAALTLASIKVGDRVQVMKDENGRLAVQVASASQRVVASYNNSLNQLILQPGVSGDRVSYNLFPRAYYHQGTQPLTIASFAANDSVMIYVLDDKIVEIEKK</sequence>
<dbReference type="Pfam" id="PF00395">
    <property type="entry name" value="SLH"/>
    <property type="match status" value="2"/>
</dbReference>
<dbReference type="OrthoDB" id="2611444at2"/>
<dbReference type="Proteomes" id="UP000298246">
    <property type="component" value="Unassembled WGS sequence"/>
</dbReference>